<dbReference type="RefSeq" id="WP_015285057.1">
    <property type="nucleotide sequence ID" value="NC_019943.1"/>
</dbReference>
<evidence type="ECO:0000313" key="1">
    <source>
        <dbReference type="EMBL" id="AGB02093.1"/>
    </source>
</evidence>
<dbReference type="eggNOG" id="arCOG06149">
    <property type="taxonomic scope" value="Archaea"/>
</dbReference>
<gene>
    <name evidence="1" type="ordered locus">Metfor_1044</name>
</gene>
<dbReference type="InterPro" id="IPR038765">
    <property type="entry name" value="Papain-like_cys_pep_sf"/>
</dbReference>
<dbReference type="HOGENOM" id="CLU_1006885_0_0_2"/>
<evidence type="ECO:0000313" key="2">
    <source>
        <dbReference type="Proteomes" id="UP000010824"/>
    </source>
</evidence>
<organism evidence="1 2">
    <name type="scientific">Methanoregula formicica (strain DSM 22288 / NBRC 105244 / SMSP)</name>
    <dbReference type="NCBI Taxonomy" id="593750"/>
    <lineage>
        <taxon>Archaea</taxon>
        <taxon>Methanobacteriati</taxon>
        <taxon>Methanobacteriota</taxon>
        <taxon>Stenosarchaea group</taxon>
        <taxon>Methanomicrobia</taxon>
        <taxon>Methanomicrobiales</taxon>
        <taxon>Methanoregulaceae</taxon>
        <taxon>Methanoregula</taxon>
    </lineage>
</organism>
<evidence type="ECO:0008006" key="3">
    <source>
        <dbReference type="Google" id="ProtNLM"/>
    </source>
</evidence>
<protein>
    <recommendedName>
        <fullName evidence="3">Transglutaminase-like domain-containing protein</fullName>
    </recommendedName>
</protein>
<sequence>MIIWVITEQNTVTDSLNDYFAIKYQSEIKPQSEIEINRIVNEAKQISNLSERFDKIAEWETKNFTDIYWHGVSLKSMNPYANTYSYESKGKIRATRSSSVKAPYAEDPYWITYYKFGACGEESALFANVSNRTGIVSRPIILDLGHWEYGIVPVKTGNHVFLEVQLNNDEWYFYDPTVYGADHVLNESPCKNNAPCQNRWFGKPEQYSYFASWQVLRIYRGDTGEDVSDRYTRLSESIINAKRFFSSKYCLNVGMKSISLLKLSNIHIFKNNSHFT</sequence>
<dbReference type="InParanoid" id="L0HFK1"/>
<dbReference type="EMBL" id="CP003167">
    <property type="protein sequence ID" value="AGB02093.1"/>
    <property type="molecule type" value="Genomic_DNA"/>
</dbReference>
<dbReference type="OrthoDB" id="118140at2157"/>
<keyword evidence="2" id="KW-1185">Reference proteome</keyword>
<dbReference type="AlphaFoldDB" id="L0HFK1"/>
<reference evidence="2" key="1">
    <citation type="submission" date="2011-12" db="EMBL/GenBank/DDBJ databases">
        <title>Complete sequence of Methanoregula formicicum SMSP.</title>
        <authorList>
            <person name="Lucas S."/>
            <person name="Han J."/>
            <person name="Lapidus A."/>
            <person name="Cheng J.-F."/>
            <person name="Goodwin L."/>
            <person name="Pitluck S."/>
            <person name="Peters L."/>
            <person name="Ovchinnikova G."/>
            <person name="Teshima H."/>
            <person name="Detter J.C."/>
            <person name="Han C."/>
            <person name="Tapia R."/>
            <person name="Land M."/>
            <person name="Hauser L."/>
            <person name="Kyrpides N."/>
            <person name="Ivanova N."/>
            <person name="Pagani I."/>
            <person name="Imachi H."/>
            <person name="Tamaki H."/>
            <person name="Sekiguchi Y."/>
            <person name="Kamagata Y."/>
            <person name="Cadillo-Quiroz H."/>
            <person name="Zinder S."/>
            <person name="Liu W.-T."/>
            <person name="Woyke T."/>
        </authorList>
    </citation>
    <scope>NUCLEOTIDE SEQUENCE [LARGE SCALE GENOMIC DNA]</scope>
    <source>
        <strain evidence="2">DSM 22288 / NBRC 105244 / SMSP</strain>
    </source>
</reference>
<dbReference type="GeneID" id="41401411"/>
<proteinExistence type="predicted"/>
<reference evidence="1 2" key="2">
    <citation type="journal article" date="2014" name="Genome Announc.">
        <title>Complete Genome Sequence of Methanoregula formicica SMSPT, a Mesophilic Hydrogenotrophic Methanogen Isolated from a Methanogenic Upflow Anaerobic Sludge Blanket Reactor.</title>
        <authorList>
            <person name="Yamamoto K."/>
            <person name="Tamaki H."/>
            <person name="Cadillo-Quiroz H."/>
            <person name="Imachi H."/>
            <person name="Kyrpides N."/>
            <person name="Woyke T."/>
            <person name="Goodwin L."/>
            <person name="Zinder S.H."/>
            <person name="Kamagata Y."/>
            <person name="Liu W.T."/>
        </authorList>
    </citation>
    <scope>NUCLEOTIDE SEQUENCE [LARGE SCALE GENOMIC DNA]</scope>
    <source>
        <strain evidence="2">DSM 22288 / NBRC 105244 / SMSP</strain>
    </source>
</reference>
<name>L0HFK1_METFS</name>
<accession>L0HFK1</accession>
<dbReference type="KEGG" id="mfo:Metfor_1044"/>
<dbReference type="SUPFAM" id="SSF54001">
    <property type="entry name" value="Cysteine proteinases"/>
    <property type="match status" value="1"/>
</dbReference>
<dbReference type="Gene3D" id="3.10.620.30">
    <property type="match status" value="1"/>
</dbReference>
<dbReference type="Proteomes" id="UP000010824">
    <property type="component" value="Chromosome"/>
</dbReference>